<dbReference type="Proteomes" id="UP000003340">
    <property type="component" value="Unassembled WGS sequence"/>
</dbReference>
<dbReference type="AlphaFoldDB" id="C0EHH0"/>
<dbReference type="HOGENOM" id="CLU_2971381_0_0_9"/>
<protein>
    <submittedName>
        <fullName evidence="1">Uncharacterized protein</fullName>
    </submittedName>
</protein>
<accession>C0EHH0</accession>
<reference evidence="1 2" key="1">
    <citation type="submission" date="2009-01" db="EMBL/GenBank/DDBJ databases">
        <authorList>
            <person name="Fulton L."/>
            <person name="Clifton S."/>
            <person name="Fulton B."/>
            <person name="Xu J."/>
            <person name="Minx P."/>
            <person name="Pepin K.H."/>
            <person name="Johnson M."/>
            <person name="Bhonagiri V."/>
            <person name="Nash W.E."/>
            <person name="Mardis E.R."/>
            <person name="Wilson R.K."/>
        </authorList>
    </citation>
    <scope>NUCLEOTIDE SEQUENCE [LARGE SCALE GENOMIC DNA]</scope>
    <source>
        <strain evidence="1 2">DSM 5476</strain>
    </source>
</reference>
<evidence type="ECO:0000313" key="1">
    <source>
        <dbReference type="EMBL" id="EEG29094.1"/>
    </source>
</evidence>
<comment type="caution">
    <text evidence="1">The sequence shown here is derived from an EMBL/GenBank/DDBJ whole genome shotgun (WGS) entry which is preliminary data.</text>
</comment>
<organism evidence="1 2">
    <name type="scientific">[Clostridium] methylpentosum DSM 5476</name>
    <dbReference type="NCBI Taxonomy" id="537013"/>
    <lineage>
        <taxon>Bacteria</taxon>
        <taxon>Bacillati</taxon>
        <taxon>Bacillota</taxon>
        <taxon>Clostridia</taxon>
        <taxon>Eubacteriales</taxon>
        <taxon>Oscillospiraceae</taxon>
        <taxon>Oscillospiraceae incertae sedis</taxon>
    </lineage>
</organism>
<reference evidence="1 2" key="2">
    <citation type="submission" date="2009-02" db="EMBL/GenBank/DDBJ databases">
        <title>Draft genome sequence of Clostridium methylpentosum (DSM 5476).</title>
        <authorList>
            <person name="Sudarsanam P."/>
            <person name="Ley R."/>
            <person name="Guruge J."/>
            <person name="Turnbaugh P.J."/>
            <person name="Mahowald M."/>
            <person name="Liep D."/>
            <person name="Gordon J."/>
        </authorList>
    </citation>
    <scope>NUCLEOTIDE SEQUENCE [LARGE SCALE GENOMIC DNA]</scope>
    <source>
        <strain evidence="1 2">DSM 5476</strain>
    </source>
</reference>
<proteinExistence type="predicted"/>
<gene>
    <name evidence="1" type="ORF">CLOSTMETH_03207</name>
</gene>
<dbReference type="EMBL" id="ACEC01000115">
    <property type="protein sequence ID" value="EEG29094.1"/>
    <property type="molecule type" value="Genomic_DNA"/>
</dbReference>
<name>C0EHH0_9FIRM</name>
<evidence type="ECO:0000313" key="2">
    <source>
        <dbReference type="Proteomes" id="UP000003340"/>
    </source>
</evidence>
<dbReference type="STRING" id="537013.CLOSTMETH_03207"/>
<keyword evidence="2" id="KW-1185">Reference proteome</keyword>
<sequence length="58" mass="6848">MTRAAKFGKLDEKTKQNKPVLTLRSTKRFRVNIQMILFKGYLCIEAQTGCLRFVWLQQ</sequence>